<evidence type="ECO:0000313" key="3">
    <source>
        <dbReference type="Proteomes" id="UP000009047"/>
    </source>
</evidence>
<dbReference type="SUPFAM" id="SSF55961">
    <property type="entry name" value="Bet v1-like"/>
    <property type="match status" value="1"/>
</dbReference>
<dbReference type="AlphaFoldDB" id="E1QDV1"/>
<dbReference type="STRING" id="644282.Deba_0362"/>
<dbReference type="EMBL" id="CP002085">
    <property type="protein sequence ID" value="ADK83737.1"/>
    <property type="molecule type" value="Genomic_DNA"/>
</dbReference>
<keyword evidence="3" id="KW-1185">Reference proteome</keyword>
<dbReference type="OrthoDB" id="191189at2"/>
<accession>E1QDV1</accession>
<dbReference type="InterPro" id="IPR023393">
    <property type="entry name" value="START-like_dom_sf"/>
</dbReference>
<dbReference type="InterPro" id="IPR019587">
    <property type="entry name" value="Polyketide_cyclase/dehydratase"/>
</dbReference>
<dbReference type="Gene3D" id="3.30.530.20">
    <property type="match status" value="1"/>
</dbReference>
<proteinExistence type="predicted"/>
<evidence type="ECO:0000256" key="1">
    <source>
        <dbReference type="SAM" id="MobiDB-lite"/>
    </source>
</evidence>
<gene>
    <name evidence="2" type="ordered locus">Deba_0362</name>
</gene>
<reference evidence="2 3" key="1">
    <citation type="journal article" date="2010" name="Stand. Genomic Sci.">
        <title>Complete genome sequence of Desulfarculus baarsii type strain (2st14).</title>
        <authorList>
            <person name="Sun H."/>
            <person name="Spring S."/>
            <person name="Lapidus A."/>
            <person name="Davenport K."/>
            <person name="Del Rio T.G."/>
            <person name="Tice H."/>
            <person name="Nolan M."/>
            <person name="Copeland A."/>
            <person name="Cheng J.F."/>
            <person name="Lucas S."/>
            <person name="Tapia R."/>
            <person name="Goodwin L."/>
            <person name="Pitluck S."/>
            <person name="Ivanova N."/>
            <person name="Pagani I."/>
            <person name="Mavromatis K."/>
            <person name="Ovchinnikova G."/>
            <person name="Pati A."/>
            <person name="Chen A."/>
            <person name="Palaniappan K."/>
            <person name="Hauser L."/>
            <person name="Chang Y.J."/>
            <person name="Jeffries C.D."/>
            <person name="Detter J.C."/>
            <person name="Han C."/>
            <person name="Rohde M."/>
            <person name="Brambilla E."/>
            <person name="Goker M."/>
            <person name="Woyke T."/>
            <person name="Bristow J."/>
            <person name="Eisen J.A."/>
            <person name="Markowitz V."/>
            <person name="Hugenholtz P."/>
            <person name="Kyrpides N.C."/>
            <person name="Klenk H.P."/>
            <person name="Land M."/>
        </authorList>
    </citation>
    <scope>NUCLEOTIDE SEQUENCE [LARGE SCALE GENOMIC DNA]</scope>
    <source>
        <strain evidence="3">ATCC 33931 / DSM 2075 / LMG 7858 / VKM B-1802 / 2st14</strain>
    </source>
</reference>
<dbReference type="eggNOG" id="COG3832">
    <property type="taxonomic scope" value="Bacteria"/>
</dbReference>
<feature type="region of interest" description="Disordered" evidence="1">
    <location>
        <begin position="148"/>
        <end position="168"/>
    </location>
</feature>
<sequence>MSLDVELTAVRRINAPRQLVWQVFCDVMSWPQWIPEAKSVHCHGGPPAIDAGARLLLDVRPLGLPVRLRAHVARVTPGRRVDIVVRWLGVTGWQSYIFDDMGDGSLVQTRERLSGWLLGPLHLLRATRRVGGMVGRWLEALAVEAQRRHQAETTPPPGRQDQAAAFGG</sequence>
<evidence type="ECO:0000313" key="2">
    <source>
        <dbReference type="EMBL" id="ADK83737.1"/>
    </source>
</evidence>
<dbReference type="RefSeq" id="WP_013257193.1">
    <property type="nucleotide sequence ID" value="NC_014365.1"/>
</dbReference>
<dbReference type="KEGG" id="dbr:Deba_0362"/>
<dbReference type="Proteomes" id="UP000009047">
    <property type="component" value="Chromosome"/>
</dbReference>
<organism evidence="2 3">
    <name type="scientific">Desulfarculus baarsii (strain ATCC 33931 / DSM 2075 / LMG 7858 / VKM B-1802 / 2st14)</name>
    <dbReference type="NCBI Taxonomy" id="644282"/>
    <lineage>
        <taxon>Bacteria</taxon>
        <taxon>Pseudomonadati</taxon>
        <taxon>Thermodesulfobacteriota</taxon>
        <taxon>Desulfarculia</taxon>
        <taxon>Desulfarculales</taxon>
        <taxon>Desulfarculaceae</taxon>
        <taxon>Desulfarculus</taxon>
    </lineage>
</organism>
<dbReference type="HOGENOM" id="CLU_1583837_0_0_7"/>
<name>E1QDV1_DESB2</name>
<dbReference type="Pfam" id="PF10604">
    <property type="entry name" value="Polyketide_cyc2"/>
    <property type="match status" value="1"/>
</dbReference>
<protein>
    <submittedName>
        <fullName evidence="2">Polyketide cyclase/dehydrase</fullName>
    </submittedName>
</protein>